<protein>
    <submittedName>
        <fullName evidence="1">Uncharacterized protein</fullName>
    </submittedName>
</protein>
<reference evidence="2" key="1">
    <citation type="submission" date="2011-12" db="EMBL/GenBank/DDBJ databases">
        <title>Complete sequence of Tannerella forsythia ATCC 43037.</title>
        <authorList>
            <person name="Dewhirst F."/>
            <person name="Tanner A."/>
            <person name="Izard J."/>
            <person name="Brinkac L."/>
            <person name="Durkin A.S."/>
            <person name="Hostetler J."/>
            <person name="Shetty J."/>
            <person name="Torralba M."/>
            <person name="Gill S."/>
            <person name="Nelson K."/>
        </authorList>
    </citation>
    <scope>NUCLEOTIDE SEQUENCE [LARGE SCALE GENOMIC DNA]</scope>
    <source>
        <strain evidence="2">ATCC 43037 / JCM 10827 / CCUG 33226 / KCTC 5666 / FDC 338</strain>
    </source>
</reference>
<keyword evidence="2" id="KW-1185">Reference proteome</keyword>
<accession>G8ULZ8</accession>
<evidence type="ECO:0000313" key="2">
    <source>
        <dbReference type="Proteomes" id="UP000005436"/>
    </source>
</evidence>
<organism evidence="1 2">
    <name type="scientific">Tannerella forsythia (strain ATCC 43037 / JCM 10827 / CCUG 21028 A / KCTC 5666 / FDC 338)</name>
    <name type="common">Bacteroides forsythus</name>
    <dbReference type="NCBI Taxonomy" id="203275"/>
    <lineage>
        <taxon>Bacteria</taxon>
        <taxon>Pseudomonadati</taxon>
        <taxon>Bacteroidota</taxon>
        <taxon>Bacteroidia</taxon>
        <taxon>Bacteroidales</taxon>
        <taxon>Tannerellaceae</taxon>
        <taxon>Tannerella</taxon>
    </lineage>
</organism>
<name>G8ULZ8_TANFA</name>
<dbReference type="Proteomes" id="UP000005436">
    <property type="component" value="Chromosome"/>
</dbReference>
<proteinExistence type="predicted"/>
<sequence length="48" mass="5934">MRDFLFLSIFLTHTAAYNPFLYVFLQTYHGFRLFLLPSENEQRFYDYS</sequence>
<evidence type="ECO:0000313" key="1">
    <source>
        <dbReference type="EMBL" id="AEW21060.1"/>
    </source>
</evidence>
<dbReference type="EMBL" id="CP003191">
    <property type="protein sequence ID" value="AEW21060.1"/>
    <property type="molecule type" value="Genomic_DNA"/>
</dbReference>
<gene>
    <name evidence="1" type="ordered locus">BFO_0599</name>
</gene>
<dbReference type="HOGENOM" id="CLU_3158738_0_0_10"/>
<dbReference type="KEGG" id="tfo:BFO_0599"/>
<dbReference type="AlphaFoldDB" id="G8ULZ8"/>